<evidence type="ECO:0000313" key="8">
    <source>
        <dbReference type="EMBL" id="GAC80276.1"/>
    </source>
</evidence>
<evidence type="ECO:0000313" key="9">
    <source>
        <dbReference type="Proteomes" id="UP000035009"/>
    </source>
</evidence>
<organism evidence="8 9">
    <name type="scientific">Gordonia malaquae NBRC 108250</name>
    <dbReference type="NCBI Taxonomy" id="1223542"/>
    <lineage>
        <taxon>Bacteria</taxon>
        <taxon>Bacillati</taxon>
        <taxon>Actinomycetota</taxon>
        <taxon>Actinomycetes</taxon>
        <taxon>Mycobacteriales</taxon>
        <taxon>Gordoniaceae</taxon>
        <taxon>Gordonia</taxon>
    </lineage>
</organism>
<evidence type="ECO:0000256" key="1">
    <source>
        <dbReference type="ARBA" id="ARBA00001974"/>
    </source>
</evidence>
<comment type="similarity">
    <text evidence="2">Belongs to the acyl-CoA dehydrogenase family.</text>
</comment>
<comment type="caution">
    <text evidence="8">The sequence shown here is derived from an EMBL/GenBank/DDBJ whole genome shotgun (WGS) entry which is preliminary data.</text>
</comment>
<dbReference type="GO" id="GO:0050660">
    <property type="term" value="F:flavin adenine dinucleotide binding"/>
    <property type="evidence" value="ECO:0007669"/>
    <property type="project" value="InterPro"/>
</dbReference>
<dbReference type="Proteomes" id="UP000035009">
    <property type="component" value="Unassembled WGS sequence"/>
</dbReference>
<dbReference type="InterPro" id="IPR037069">
    <property type="entry name" value="AcylCoA_DH/ox_N_sf"/>
</dbReference>
<dbReference type="Pfam" id="PF00441">
    <property type="entry name" value="Acyl-CoA_dh_1"/>
    <property type="match status" value="1"/>
</dbReference>
<feature type="domain" description="Acyl-CoA dehydrogenase/oxidase C-terminal" evidence="6">
    <location>
        <begin position="222"/>
        <end position="364"/>
    </location>
</feature>
<evidence type="ECO:0000256" key="5">
    <source>
        <dbReference type="ARBA" id="ARBA00023002"/>
    </source>
</evidence>
<dbReference type="PANTHER" id="PTHR43884">
    <property type="entry name" value="ACYL-COA DEHYDROGENASE"/>
    <property type="match status" value="1"/>
</dbReference>
<dbReference type="STRING" id="410332.SAMN04488550_2026"/>
<dbReference type="EMBL" id="BAOP01000016">
    <property type="protein sequence ID" value="GAC80276.1"/>
    <property type="molecule type" value="Genomic_DNA"/>
</dbReference>
<dbReference type="SUPFAM" id="SSF56645">
    <property type="entry name" value="Acyl-CoA dehydrogenase NM domain-like"/>
    <property type="match status" value="1"/>
</dbReference>
<evidence type="ECO:0000256" key="4">
    <source>
        <dbReference type="ARBA" id="ARBA00022827"/>
    </source>
</evidence>
<dbReference type="RefSeq" id="WP_008379224.1">
    <property type="nucleotide sequence ID" value="NZ_BAOP01000016.1"/>
</dbReference>
<dbReference type="Pfam" id="PF02771">
    <property type="entry name" value="Acyl-CoA_dh_N"/>
    <property type="match status" value="1"/>
</dbReference>
<feature type="domain" description="Acyl-CoA dehydrogenase/oxidase N-terminal" evidence="7">
    <location>
        <begin position="21"/>
        <end position="116"/>
    </location>
</feature>
<dbReference type="AlphaFoldDB" id="M3TFR9"/>
<sequence>MTEHAGPIDRTDYVPTLLPDEVEEDLRSAVRDLLSRRVDVDQLIAAYDGAALPDLWPEMTGLGLAGLLIGEEFGGAGATPAVAAVVLEELGALPVRTPMLTSAVVATTVLQEAGDTALLPGLADGSVVAALAVPLSAGPYSTAPTVQVGESGLTGTVRSVAGVEAATVFIVPGSDGGLYAVDRADAAVTPVSSLDMTRPVADVTFDASRGRRIVDDADSAVRAGLRLGAALLASEQAGVARWCVTETVAYLQQRRQFGRVVGGFQAIKHRLADLYADTEQASAIARAAAVAATDLGVGHEETAPMSAVAAAYNGDHAVRAAEEAVQLHGGIGMTWEHPAHLYLKRAKADQIAFGTPGRHRAALADLADLPA</sequence>
<dbReference type="Gene3D" id="1.20.140.10">
    <property type="entry name" value="Butyryl-CoA Dehydrogenase, subunit A, domain 3"/>
    <property type="match status" value="1"/>
</dbReference>
<keyword evidence="9" id="KW-1185">Reference proteome</keyword>
<reference evidence="8 9" key="1">
    <citation type="submission" date="2013-02" db="EMBL/GenBank/DDBJ databases">
        <title>Whole genome shotgun sequence of Gordonia malaquae NBRC 108250.</title>
        <authorList>
            <person name="Yoshida I."/>
            <person name="Hosoyama A."/>
            <person name="Tsuchikane K."/>
            <person name="Ando Y."/>
            <person name="Baba S."/>
            <person name="Ohji S."/>
            <person name="Hamada M."/>
            <person name="Tamura T."/>
            <person name="Yamazoe A."/>
            <person name="Yamazaki S."/>
            <person name="Fujita N."/>
        </authorList>
    </citation>
    <scope>NUCLEOTIDE SEQUENCE [LARGE SCALE GENOMIC DNA]</scope>
    <source>
        <strain evidence="8 9">NBRC 108250</strain>
    </source>
</reference>
<dbReference type="InterPro" id="IPR013786">
    <property type="entry name" value="AcylCoA_DH/ox_N"/>
</dbReference>
<comment type="cofactor">
    <cofactor evidence="1">
        <name>FAD</name>
        <dbReference type="ChEBI" id="CHEBI:57692"/>
    </cofactor>
</comment>
<protein>
    <submittedName>
        <fullName evidence="8">Putative acyl-CoA dehydrogenase</fullName>
    </submittedName>
</protein>
<dbReference type="InterPro" id="IPR009075">
    <property type="entry name" value="AcylCo_DH/oxidase_C"/>
</dbReference>
<keyword evidence="5" id="KW-0560">Oxidoreductase</keyword>
<evidence type="ECO:0000256" key="2">
    <source>
        <dbReference type="ARBA" id="ARBA00009347"/>
    </source>
</evidence>
<gene>
    <name evidence="8" type="ORF">GM1_016_00370</name>
</gene>
<keyword evidence="4" id="KW-0274">FAD</keyword>
<dbReference type="eggNOG" id="COG1960">
    <property type="taxonomic scope" value="Bacteria"/>
</dbReference>
<keyword evidence="3" id="KW-0285">Flavoprotein</keyword>
<dbReference type="GO" id="GO:0003995">
    <property type="term" value="F:acyl-CoA dehydrogenase activity"/>
    <property type="evidence" value="ECO:0007669"/>
    <property type="project" value="TreeGrafter"/>
</dbReference>
<proteinExistence type="inferred from homology"/>
<dbReference type="Gene3D" id="1.10.540.10">
    <property type="entry name" value="Acyl-CoA dehydrogenase/oxidase, N-terminal domain"/>
    <property type="match status" value="1"/>
</dbReference>
<evidence type="ECO:0000259" key="6">
    <source>
        <dbReference type="Pfam" id="PF00441"/>
    </source>
</evidence>
<dbReference type="PANTHER" id="PTHR43884:SF20">
    <property type="entry name" value="ACYL-COA DEHYDROGENASE FADE28"/>
    <property type="match status" value="1"/>
</dbReference>
<evidence type="ECO:0000256" key="3">
    <source>
        <dbReference type="ARBA" id="ARBA00022630"/>
    </source>
</evidence>
<dbReference type="InterPro" id="IPR009100">
    <property type="entry name" value="AcylCoA_DH/oxidase_NM_dom_sf"/>
</dbReference>
<accession>M3TFR9</accession>
<dbReference type="SUPFAM" id="SSF47203">
    <property type="entry name" value="Acyl-CoA dehydrogenase C-terminal domain-like"/>
    <property type="match status" value="1"/>
</dbReference>
<name>M3TFR9_GORML</name>
<dbReference type="OrthoDB" id="8677713at2"/>
<evidence type="ECO:0000259" key="7">
    <source>
        <dbReference type="Pfam" id="PF02771"/>
    </source>
</evidence>
<dbReference type="InterPro" id="IPR036250">
    <property type="entry name" value="AcylCo_DH-like_C"/>
</dbReference>